<dbReference type="InterPro" id="IPR001320">
    <property type="entry name" value="Iontro_rcpt_C"/>
</dbReference>
<feature type="transmembrane region" description="Helical" evidence="11">
    <location>
        <begin position="363"/>
        <end position="381"/>
    </location>
</feature>
<accession>A0A5P1FUN2</accession>
<evidence type="ECO:0000256" key="5">
    <source>
        <dbReference type="ARBA" id="ARBA00023065"/>
    </source>
</evidence>
<dbReference type="Gramene" id="ONK81948">
    <property type="protein sequence ID" value="ONK81948"/>
    <property type="gene ID" value="A4U43_C01F34560"/>
</dbReference>
<feature type="transmembrane region" description="Helical" evidence="11">
    <location>
        <begin position="303"/>
        <end position="321"/>
    </location>
</feature>
<dbReference type="InterPro" id="IPR028082">
    <property type="entry name" value="Peripla_BP_I"/>
</dbReference>
<protein>
    <recommendedName>
        <fullName evidence="12">Ionotropic glutamate receptor C-terminal domain-containing protein</fullName>
    </recommendedName>
</protein>
<dbReference type="FunFam" id="1.10.287.70:FF:000163">
    <property type="entry name" value="Glutamate receptor"/>
    <property type="match status" value="1"/>
</dbReference>
<keyword evidence="7" id="KW-0675">Receptor</keyword>
<dbReference type="PANTHER" id="PTHR18966">
    <property type="entry name" value="IONOTROPIC GLUTAMATE RECEPTOR"/>
    <property type="match status" value="1"/>
</dbReference>
<dbReference type="Pfam" id="PF10613">
    <property type="entry name" value="Lig_chan-Glu_bd"/>
    <property type="match status" value="1"/>
</dbReference>
<evidence type="ECO:0000256" key="3">
    <source>
        <dbReference type="ARBA" id="ARBA00022692"/>
    </source>
</evidence>
<evidence type="ECO:0000256" key="2">
    <source>
        <dbReference type="ARBA" id="ARBA00022448"/>
    </source>
</evidence>
<dbReference type="InterPro" id="IPR015683">
    <property type="entry name" value="Ionotropic_Glu_rcpt"/>
</dbReference>
<dbReference type="FunFam" id="3.40.190.10:FF:000103">
    <property type="entry name" value="Glutamate receptor"/>
    <property type="match status" value="1"/>
</dbReference>
<name>A0A5P1FUN2_ASPOF</name>
<feature type="domain" description="Ionotropic glutamate receptor C-terminal" evidence="12">
    <location>
        <begin position="179"/>
        <end position="524"/>
    </location>
</feature>
<dbReference type="Pfam" id="PF01094">
    <property type="entry name" value="ANF_receptor"/>
    <property type="match status" value="1"/>
</dbReference>
<dbReference type="FunFam" id="3.40.190.10:FF:000195">
    <property type="entry name" value="Glutamate receptor 2.7"/>
    <property type="match status" value="1"/>
</dbReference>
<dbReference type="SMART" id="SM00079">
    <property type="entry name" value="PBPe"/>
    <property type="match status" value="1"/>
</dbReference>
<evidence type="ECO:0000259" key="12">
    <source>
        <dbReference type="SMART" id="SM00079"/>
    </source>
</evidence>
<keyword evidence="10" id="KW-0407">Ion channel</keyword>
<keyword evidence="9" id="KW-1071">Ligand-gated ion channel</keyword>
<dbReference type="Gene3D" id="1.10.287.70">
    <property type="match status" value="1"/>
</dbReference>
<sequence length="605" mass="67112">MMADLGSRLFQRSDALASFTTRWRARFARDNPALPLAGPTIYQLWAYDATWAVALAVQKAGKLDRSFTGPPRSSNISNDLAQLGVSRSGPKFLNSILGAQFRGLAGDFKLVDGQLQSSAFEIVNVVGKGGGRTVGFWSPTAKITKTLNNGSDSGLKTVIWPGDLKEVPKGWEIPTNGKKLKIGVPIKDGFNQFVDVKTDKDTGRVTVTGYCIDVFEAVIKALPYSVTYEYMPFPDDSYDVLVSQVYYQVFDAVVGDTTIIANRSLYVDFTLPYTESGVSMIVPVKEDKSKNTWIFLKPLTTDLWLASLAFFFFTGFVVWVIEHRINMEFRGPPSQQMGTIFYFAFSTLVFAHKERLESNLSRFAVIIWVFVVLILTSSYTASLTSMLTVQQLQPAVTDLSELIKNGDHIGYQDGSFVLGLLKQQLKFEENKLKNYSSLDEYAEALALGSKNGGVAAMFDEIPYLKLFLSEHCQDYTMVGRTYKTDGFGFVFPRGSPLVSDVSRAILNVTEGDIMAEIEKKWFGDQTTCPSDTSSVTSSSLNFRSFGGLFLITGFPYRRKSKNGLGTMILKISVLTLSRITPPVLTMGARLTAIILSEMLQRPRLM</sequence>
<dbReference type="Proteomes" id="UP000243459">
    <property type="component" value="Chromosome 1"/>
</dbReference>
<keyword evidence="5" id="KW-0406">Ion transport</keyword>
<dbReference type="Pfam" id="PF00060">
    <property type="entry name" value="Lig_chan"/>
    <property type="match status" value="1"/>
</dbReference>
<proteinExistence type="predicted"/>
<evidence type="ECO:0000256" key="6">
    <source>
        <dbReference type="ARBA" id="ARBA00023136"/>
    </source>
</evidence>
<reference evidence="14" key="1">
    <citation type="journal article" date="2017" name="Nat. Commun.">
        <title>The asparagus genome sheds light on the origin and evolution of a young Y chromosome.</title>
        <authorList>
            <person name="Harkess A."/>
            <person name="Zhou J."/>
            <person name="Xu C."/>
            <person name="Bowers J.E."/>
            <person name="Van der Hulst R."/>
            <person name="Ayyampalayam S."/>
            <person name="Mercati F."/>
            <person name="Riccardi P."/>
            <person name="McKain M.R."/>
            <person name="Kakrana A."/>
            <person name="Tang H."/>
            <person name="Ray J."/>
            <person name="Groenendijk J."/>
            <person name="Arikit S."/>
            <person name="Mathioni S.M."/>
            <person name="Nakano M."/>
            <person name="Shan H."/>
            <person name="Telgmann-Rauber A."/>
            <person name="Kanno A."/>
            <person name="Yue Z."/>
            <person name="Chen H."/>
            <person name="Li W."/>
            <person name="Chen Y."/>
            <person name="Xu X."/>
            <person name="Zhang Y."/>
            <person name="Luo S."/>
            <person name="Chen H."/>
            <person name="Gao J."/>
            <person name="Mao Z."/>
            <person name="Pires J.C."/>
            <person name="Luo M."/>
            <person name="Kudrna D."/>
            <person name="Wing R.A."/>
            <person name="Meyers B.C."/>
            <person name="Yi K."/>
            <person name="Kong H."/>
            <person name="Lavrijsen P."/>
            <person name="Sunseri F."/>
            <person name="Falavigna A."/>
            <person name="Ye Y."/>
            <person name="Leebens-Mack J.H."/>
            <person name="Chen G."/>
        </authorList>
    </citation>
    <scope>NUCLEOTIDE SEQUENCE [LARGE SCALE GENOMIC DNA]</scope>
    <source>
        <strain evidence="14">cv. DH0086</strain>
    </source>
</reference>
<organism evidence="13 14">
    <name type="scientific">Asparagus officinalis</name>
    <name type="common">Garden asparagus</name>
    <dbReference type="NCBI Taxonomy" id="4686"/>
    <lineage>
        <taxon>Eukaryota</taxon>
        <taxon>Viridiplantae</taxon>
        <taxon>Streptophyta</taxon>
        <taxon>Embryophyta</taxon>
        <taxon>Tracheophyta</taxon>
        <taxon>Spermatophyta</taxon>
        <taxon>Magnoliopsida</taxon>
        <taxon>Liliopsida</taxon>
        <taxon>Asparagales</taxon>
        <taxon>Asparagaceae</taxon>
        <taxon>Asparagoideae</taxon>
        <taxon>Asparagus</taxon>
    </lineage>
</organism>
<dbReference type="SUPFAM" id="SSF53850">
    <property type="entry name" value="Periplasmic binding protein-like II"/>
    <property type="match status" value="1"/>
</dbReference>
<evidence type="ECO:0000256" key="11">
    <source>
        <dbReference type="SAM" id="Phobius"/>
    </source>
</evidence>
<dbReference type="InterPro" id="IPR001828">
    <property type="entry name" value="ANF_lig-bd_rcpt"/>
</dbReference>
<dbReference type="OMA" id="RTIGYWQ"/>
<dbReference type="SUPFAM" id="SSF53822">
    <property type="entry name" value="Periplasmic binding protein-like I"/>
    <property type="match status" value="1"/>
</dbReference>
<keyword evidence="6 11" id="KW-0472">Membrane</keyword>
<evidence type="ECO:0000313" key="13">
    <source>
        <dbReference type="EMBL" id="ONK81948.1"/>
    </source>
</evidence>
<dbReference type="Gene3D" id="3.40.50.2300">
    <property type="match status" value="1"/>
</dbReference>
<dbReference type="GO" id="GO:0016020">
    <property type="term" value="C:membrane"/>
    <property type="evidence" value="ECO:0007669"/>
    <property type="project" value="UniProtKB-SubCell"/>
</dbReference>
<gene>
    <name evidence="13" type="ORF">A4U43_C01F34560</name>
</gene>
<evidence type="ECO:0000256" key="1">
    <source>
        <dbReference type="ARBA" id="ARBA00004141"/>
    </source>
</evidence>
<dbReference type="CDD" id="cd13686">
    <property type="entry name" value="GluR_Plant"/>
    <property type="match status" value="1"/>
</dbReference>
<keyword evidence="3 11" id="KW-0812">Transmembrane</keyword>
<evidence type="ECO:0000256" key="7">
    <source>
        <dbReference type="ARBA" id="ARBA00023170"/>
    </source>
</evidence>
<keyword evidence="2" id="KW-0813">Transport</keyword>
<dbReference type="AlphaFoldDB" id="A0A5P1FUN2"/>
<evidence type="ECO:0000256" key="10">
    <source>
        <dbReference type="ARBA" id="ARBA00023303"/>
    </source>
</evidence>
<comment type="subcellular location">
    <subcellularLocation>
        <location evidence="1">Membrane</location>
        <topology evidence="1">Multi-pass membrane protein</topology>
    </subcellularLocation>
</comment>
<dbReference type="Gene3D" id="3.40.190.10">
    <property type="entry name" value="Periplasmic binding protein-like II"/>
    <property type="match status" value="2"/>
</dbReference>
<keyword evidence="14" id="KW-1185">Reference proteome</keyword>
<evidence type="ECO:0000256" key="9">
    <source>
        <dbReference type="ARBA" id="ARBA00023286"/>
    </source>
</evidence>
<evidence type="ECO:0000256" key="4">
    <source>
        <dbReference type="ARBA" id="ARBA00022989"/>
    </source>
</evidence>
<dbReference type="GO" id="GO:0015276">
    <property type="term" value="F:ligand-gated monoatomic ion channel activity"/>
    <property type="evidence" value="ECO:0007669"/>
    <property type="project" value="InterPro"/>
</dbReference>
<dbReference type="InterPro" id="IPR019594">
    <property type="entry name" value="Glu/Gly-bd"/>
</dbReference>
<evidence type="ECO:0000313" key="14">
    <source>
        <dbReference type="Proteomes" id="UP000243459"/>
    </source>
</evidence>
<dbReference type="EMBL" id="CM007381">
    <property type="protein sequence ID" value="ONK81948.1"/>
    <property type="molecule type" value="Genomic_DNA"/>
</dbReference>
<evidence type="ECO:0000256" key="8">
    <source>
        <dbReference type="ARBA" id="ARBA00023180"/>
    </source>
</evidence>
<keyword evidence="4 11" id="KW-1133">Transmembrane helix</keyword>
<keyword evidence="8" id="KW-0325">Glycoprotein</keyword>